<evidence type="ECO:0000313" key="2">
    <source>
        <dbReference type="EMBL" id="MXP43259.1"/>
    </source>
</evidence>
<dbReference type="RefSeq" id="WP_160754884.1">
    <property type="nucleotide sequence ID" value="NZ_WTYL01000001.1"/>
</dbReference>
<dbReference type="AlphaFoldDB" id="A0A845B6K4"/>
<organism evidence="2 3">
    <name type="scientific">Allopontixanthobacter sediminis</name>
    <dbReference type="NCBI Taxonomy" id="1689985"/>
    <lineage>
        <taxon>Bacteria</taxon>
        <taxon>Pseudomonadati</taxon>
        <taxon>Pseudomonadota</taxon>
        <taxon>Alphaproteobacteria</taxon>
        <taxon>Sphingomonadales</taxon>
        <taxon>Erythrobacteraceae</taxon>
        <taxon>Allopontixanthobacter</taxon>
    </lineage>
</organism>
<dbReference type="EMBL" id="WTYL01000001">
    <property type="protein sequence ID" value="MXP43259.1"/>
    <property type="molecule type" value="Genomic_DNA"/>
</dbReference>
<name>A0A845B6K4_9SPHN</name>
<keyword evidence="1" id="KW-0812">Transmembrane</keyword>
<feature type="transmembrane region" description="Helical" evidence="1">
    <location>
        <begin position="31"/>
        <end position="51"/>
    </location>
</feature>
<gene>
    <name evidence="2" type="ORF">GRI65_02175</name>
</gene>
<keyword evidence="3" id="KW-1185">Reference proteome</keyword>
<feature type="transmembrane region" description="Helical" evidence="1">
    <location>
        <begin position="6"/>
        <end position="24"/>
    </location>
</feature>
<keyword evidence="1" id="KW-0472">Membrane</keyword>
<protein>
    <recommendedName>
        <fullName evidence="4">DUF2834 domain-containing protein</fullName>
    </recommendedName>
</protein>
<dbReference type="OrthoDB" id="7068404at2"/>
<evidence type="ECO:0008006" key="4">
    <source>
        <dbReference type="Google" id="ProtNLM"/>
    </source>
</evidence>
<sequence>MTPTEILFIAGIAAGAAVFLYLTLSRDLRGSATAAAWLGGGFFGFTAVTAWAEGPIGFVANHTTNLWGAQVWYDLIFAVSIALFLLIPRARAVGMRTWPWIIGAGLTASIALLPMLARVLWLERRKASAGAAVVQGSAL</sequence>
<comment type="caution">
    <text evidence="2">The sequence shown here is derived from an EMBL/GenBank/DDBJ whole genome shotgun (WGS) entry which is preliminary data.</text>
</comment>
<reference evidence="2 3" key="1">
    <citation type="submission" date="2019-12" db="EMBL/GenBank/DDBJ databases">
        <title>Genomic-based taxomic classification of the family Erythrobacteraceae.</title>
        <authorList>
            <person name="Xu L."/>
        </authorList>
    </citation>
    <scope>NUCLEOTIDE SEQUENCE [LARGE SCALE GENOMIC DNA]</scope>
    <source>
        <strain evidence="2 3">KCTC 42453</strain>
    </source>
</reference>
<feature type="transmembrane region" description="Helical" evidence="1">
    <location>
        <begin position="71"/>
        <end position="88"/>
    </location>
</feature>
<accession>A0A845B6K4</accession>
<keyword evidence="1" id="KW-1133">Transmembrane helix</keyword>
<evidence type="ECO:0000256" key="1">
    <source>
        <dbReference type="SAM" id="Phobius"/>
    </source>
</evidence>
<evidence type="ECO:0000313" key="3">
    <source>
        <dbReference type="Proteomes" id="UP000431922"/>
    </source>
</evidence>
<feature type="transmembrane region" description="Helical" evidence="1">
    <location>
        <begin position="100"/>
        <end position="121"/>
    </location>
</feature>
<dbReference type="Proteomes" id="UP000431922">
    <property type="component" value="Unassembled WGS sequence"/>
</dbReference>
<proteinExistence type="predicted"/>